<keyword evidence="5 6" id="KW-0472">Membrane</keyword>
<keyword evidence="9" id="KW-1185">Reference proteome</keyword>
<comment type="caution">
    <text evidence="6">Lacks conserved residue(s) required for the propagation of feature annotation.</text>
</comment>
<keyword evidence="7" id="KW-0732">Signal</keyword>
<evidence type="ECO:0000256" key="4">
    <source>
        <dbReference type="ARBA" id="ARBA00022989"/>
    </source>
</evidence>
<dbReference type="OrthoDB" id="10009287at2759"/>
<evidence type="ECO:0000313" key="9">
    <source>
        <dbReference type="Proteomes" id="UP000784294"/>
    </source>
</evidence>
<feature type="transmembrane region" description="Helical" evidence="6">
    <location>
        <begin position="69"/>
        <end position="91"/>
    </location>
</feature>
<feature type="chain" id="PRO_5018734073" description="Receptor expression-enhancing protein" evidence="7">
    <location>
        <begin position="17"/>
        <end position="138"/>
    </location>
</feature>
<feature type="signal peptide" evidence="7">
    <location>
        <begin position="1"/>
        <end position="16"/>
    </location>
</feature>
<comment type="subcellular location">
    <subcellularLocation>
        <location evidence="1 6">Membrane</location>
        <topology evidence="1 6">Multi-pass membrane protein</topology>
    </subcellularLocation>
</comment>
<reference evidence="8" key="1">
    <citation type="submission" date="2018-11" db="EMBL/GenBank/DDBJ databases">
        <authorList>
            <consortium name="Pathogen Informatics"/>
        </authorList>
    </citation>
    <scope>NUCLEOTIDE SEQUENCE</scope>
</reference>
<proteinExistence type="inferred from homology"/>
<dbReference type="AlphaFoldDB" id="A0A3S5A305"/>
<organism evidence="8 9">
    <name type="scientific">Protopolystoma xenopodis</name>
    <dbReference type="NCBI Taxonomy" id="117903"/>
    <lineage>
        <taxon>Eukaryota</taxon>
        <taxon>Metazoa</taxon>
        <taxon>Spiralia</taxon>
        <taxon>Lophotrochozoa</taxon>
        <taxon>Platyhelminthes</taxon>
        <taxon>Monogenea</taxon>
        <taxon>Polyopisthocotylea</taxon>
        <taxon>Polystomatidea</taxon>
        <taxon>Polystomatidae</taxon>
        <taxon>Protopolystoma</taxon>
    </lineage>
</organism>
<dbReference type="PANTHER" id="PTHR12300:SF161">
    <property type="entry name" value="RECEPTOR EXPRESSION-ENHANCING PROTEIN"/>
    <property type="match status" value="1"/>
</dbReference>
<protein>
    <recommendedName>
        <fullName evidence="6">Receptor expression-enhancing protein</fullName>
    </recommendedName>
</protein>
<evidence type="ECO:0000256" key="5">
    <source>
        <dbReference type="ARBA" id="ARBA00023136"/>
    </source>
</evidence>
<keyword evidence="3 6" id="KW-0812">Transmembrane</keyword>
<evidence type="ECO:0000256" key="6">
    <source>
        <dbReference type="RuleBase" id="RU362006"/>
    </source>
</evidence>
<name>A0A3S5A305_9PLAT</name>
<evidence type="ECO:0000256" key="3">
    <source>
        <dbReference type="ARBA" id="ARBA00022692"/>
    </source>
</evidence>
<dbReference type="InterPro" id="IPR004345">
    <property type="entry name" value="TB2_DP1_HVA22"/>
</dbReference>
<dbReference type="GO" id="GO:0016020">
    <property type="term" value="C:membrane"/>
    <property type="evidence" value="ECO:0007669"/>
    <property type="project" value="UniProtKB-SubCell"/>
</dbReference>
<evidence type="ECO:0000256" key="2">
    <source>
        <dbReference type="ARBA" id="ARBA00008573"/>
    </source>
</evidence>
<comment type="similarity">
    <text evidence="2 6">Belongs to the DP1 family.</text>
</comment>
<accession>A0A3S5A305</accession>
<keyword evidence="4 6" id="KW-1133">Transmembrane helix</keyword>
<dbReference type="EMBL" id="CAAALY010080101">
    <property type="protein sequence ID" value="VEL26417.1"/>
    <property type="molecule type" value="Genomic_DNA"/>
</dbReference>
<evidence type="ECO:0000256" key="1">
    <source>
        <dbReference type="ARBA" id="ARBA00004141"/>
    </source>
</evidence>
<dbReference type="Pfam" id="PF03134">
    <property type="entry name" value="TB2_DP1_HVA22"/>
    <property type="match status" value="1"/>
</dbReference>
<comment type="caution">
    <text evidence="8">The sequence shown here is derived from an EMBL/GenBank/DDBJ whole genome shotgun (WGS) entry which is preliminary data.</text>
</comment>
<evidence type="ECO:0000313" key="8">
    <source>
        <dbReference type="EMBL" id="VEL26417.1"/>
    </source>
</evidence>
<dbReference type="PANTHER" id="PTHR12300">
    <property type="entry name" value="HVA22-LIKE PROTEINS"/>
    <property type="match status" value="1"/>
</dbReference>
<dbReference type="Proteomes" id="UP000784294">
    <property type="component" value="Unassembled WGS sequence"/>
</dbReference>
<sequence length="138" mass="15904">MLLALYLVVLFPVSMQQLLDFHHKLQAVLDHKNVVTDLLIKIEEKSKVKKIFIVYAIETKAKDDDTKWLTYWVVYASISLIECLIFLYLMLPIDSNGSVLLYTKFIRPLVLDHQKGIDEAIDKTSQFVSDSAKKGFLL</sequence>
<gene>
    <name evidence="8" type="ORF">PXEA_LOCUS19857</name>
</gene>
<evidence type="ECO:0000256" key="7">
    <source>
        <dbReference type="SAM" id="SignalP"/>
    </source>
</evidence>